<reference evidence="2" key="1">
    <citation type="journal article" date="2019" name="Int. J. Syst. Evol. Microbiol.">
        <title>The Global Catalogue of Microorganisms (GCM) 10K type strain sequencing project: providing services to taxonomists for standard genome sequencing and annotation.</title>
        <authorList>
            <consortium name="The Broad Institute Genomics Platform"/>
            <consortium name="The Broad Institute Genome Sequencing Center for Infectious Disease"/>
            <person name="Wu L."/>
            <person name="Ma J."/>
        </authorList>
    </citation>
    <scope>NUCLEOTIDE SEQUENCE [LARGE SCALE GENOMIC DNA]</scope>
    <source>
        <strain evidence="2">CCUG 55854</strain>
    </source>
</reference>
<evidence type="ECO:0000313" key="1">
    <source>
        <dbReference type="EMBL" id="MFD1042085.1"/>
    </source>
</evidence>
<organism evidence="1 2">
    <name type="scientific">Pseudoxanthomonas kaohsiungensis</name>
    <dbReference type="NCBI Taxonomy" id="283923"/>
    <lineage>
        <taxon>Bacteria</taxon>
        <taxon>Pseudomonadati</taxon>
        <taxon>Pseudomonadota</taxon>
        <taxon>Gammaproteobacteria</taxon>
        <taxon>Lysobacterales</taxon>
        <taxon>Lysobacteraceae</taxon>
        <taxon>Pseudoxanthomonas</taxon>
    </lineage>
</organism>
<evidence type="ECO:0000313" key="2">
    <source>
        <dbReference type="Proteomes" id="UP001597033"/>
    </source>
</evidence>
<name>A0ABW3LYL5_9GAMM</name>
<accession>A0ABW3LYL5</accession>
<evidence type="ECO:0008006" key="3">
    <source>
        <dbReference type="Google" id="ProtNLM"/>
    </source>
</evidence>
<protein>
    <recommendedName>
        <fullName evidence="3">Flagellar protein FliT</fullName>
    </recommendedName>
</protein>
<gene>
    <name evidence="1" type="ORF">ACFQ2N_06975</name>
</gene>
<dbReference type="EMBL" id="JBHTKN010000003">
    <property type="protein sequence ID" value="MFD1042085.1"/>
    <property type="molecule type" value="Genomic_DNA"/>
</dbReference>
<dbReference type="Proteomes" id="UP001597033">
    <property type="component" value="Unassembled WGS sequence"/>
</dbReference>
<comment type="caution">
    <text evidence="1">The sequence shown here is derived from an EMBL/GenBank/DDBJ whole genome shotgun (WGS) entry which is preliminary data.</text>
</comment>
<sequence length="101" mass="10829">MSEAAARLAALRAGLDAIAAALEQDYLAVLPGMIDRHDAAVREFCALPGANANATEVRALRDAQQVLVERMRERQARLLELIRRQRQTSQAATAYAGAAAG</sequence>
<proteinExistence type="predicted"/>
<keyword evidence="2" id="KW-1185">Reference proteome</keyword>
<dbReference type="RefSeq" id="WP_162375349.1">
    <property type="nucleotide sequence ID" value="NZ_JBHTKN010000003.1"/>
</dbReference>